<accession>A0A8H5BRT6</accession>
<dbReference type="AlphaFoldDB" id="A0A8H5BRT6"/>
<dbReference type="Pfam" id="PF00652">
    <property type="entry name" value="Ricin_B_lectin"/>
    <property type="match status" value="1"/>
</dbReference>
<dbReference type="InterPro" id="IPR000772">
    <property type="entry name" value="Ricin_B_lectin"/>
</dbReference>
<sequence length="228" mass="25061">MFAIKTYKLFVPYPQDNYSAQSMQLKSFVFPLLALVSLVAANPLGMAAYGDNDIDSLDAEYQLGAEPLIYNTEHTEQSTAYGFPRRAPATIVPVKGANKCLDVRGANFQNGTPVQIWDCNGTRAQKWVFQRSGHIRVSGTNFCLDAGHAPKTGVGLKIWTCIDNLRAQAWRYGDNKTIKLRAAMCRPLQWLPCERKADTDLELRNTPPEPDVAPQGLISAAAVGITTA</sequence>
<evidence type="ECO:0000313" key="3">
    <source>
        <dbReference type="Proteomes" id="UP000567179"/>
    </source>
</evidence>
<gene>
    <name evidence="2" type="ORF">D9619_004900</name>
</gene>
<organism evidence="2 3">
    <name type="scientific">Psilocybe cf. subviscida</name>
    <dbReference type="NCBI Taxonomy" id="2480587"/>
    <lineage>
        <taxon>Eukaryota</taxon>
        <taxon>Fungi</taxon>
        <taxon>Dikarya</taxon>
        <taxon>Basidiomycota</taxon>
        <taxon>Agaricomycotina</taxon>
        <taxon>Agaricomycetes</taxon>
        <taxon>Agaricomycetidae</taxon>
        <taxon>Agaricales</taxon>
        <taxon>Agaricineae</taxon>
        <taxon>Strophariaceae</taxon>
        <taxon>Psilocybe</taxon>
    </lineage>
</organism>
<feature type="domain" description="Ricin B lectin" evidence="1">
    <location>
        <begin position="86"/>
        <end position="204"/>
    </location>
</feature>
<evidence type="ECO:0000259" key="1">
    <source>
        <dbReference type="SMART" id="SM00458"/>
    </source>
</evidence>
<dbReference type="PROSITE" id="PS50231">
    <property type="entry name" value="RICIN_B_LECTIN"/>
    <property type="match status" value="1"/>
</dbReference>
<keyword evidence="3" id="KW-1185">Reference proteome</keyword>
<dbReference type="Gene3D" id="2.80.10.50">
    <property type="match status" value="1"/>
</dbReference>
<name>A0A8H5BRT6_9AGAR</name>
<dbReference type="OrthoDB" id="6770063at2759"/>
<dbReference type="InterPro" id="IPR035992">
    <property type="entry name" value="Ricin_B-like_lectins"/>
</dbReference>
<comment type="caution">
    <text evidence="2">The sequence shown here is derived from an EMBL/GenBank/DDBJ whole genome shotgun (WGS) entry which is preliminary data.</text>
</comment>
<dbReference type="EMBL" id="JAACJJ010000014">
    <property type="protein sequence ID" value="KAF5327901.1"/>
    <property type="molecule type" value="Genomic_DNA"/>
</dbReference>
<evidence type="ECO:0000313" key="2">
    <source>
        <dbReference type="EMBL" id="KAF5327901.1"/>
    </source>
</evidence>
<reference evidence="2 3" key="1">
    <citation type="journal article" date="2020" name="ISME J.">
        <title>Uncovering the hidden diversity of litter-decomposition mechanisms in mushroom-forming fungi.</title>
        <authorList>
            <person name="Floudas D."/>
            <person name="Bentzer J."/>
            <person name="Ahren D."/>
            <person name="Johansson T."/>
            <person name="Persson P."/>
            <person name="Tunlid A."/>
        </authorList>
    </citation>
    <scope>NUCLEOTIDE SEQUENCE [LARGE SCALE GENOMIC DNA]</scope>
    <source>
        <strain evidence="2 3">CBS 101986</strain>
    </source>
</reference>
<protein>
    <recommendedName>
        <fullName evidence="1">Ricin B lectin domain-containing protein</fullName>
    </recommendedName>
</protein>
<dbReference type="SUPFAM" id="SSF50370">
    <property type="entry name" value="Ricin B-like lectins"/>
    <property type="match status" value="1"/>
</dbReference>
<dbReference type="SMART" id="SM00458">
    <property type="entry name" value="RICIN"/>
    <property type="match status" value="1"/>
</dbReference>
<dbReference type="Proteomes" id="UP000567179">
    <property type="component" value="Unassembled WGS sequence"/>
</dbReference>
<proteinExistence type="predicted"/>